<dbReference type="KEGG" id="dau:Daud_0908"/>
<accession>B1I366</accession>
<dbReference type="AlphaFoldDB" id="B1I366"/>
<dbReference type="RefSeq" id="WP_012302007.1">
    <property type="nucleotide sequence ID" value="NC_010424.1"/>
</dbReference>
<reference evidence="2" key="1">
    <citation type="submission" date="2007-10" db="EMBL/GenBank/DDBJ databases">
        <title>Complete sequence of chromosome of Desulforudis audaxviator MP104C.</title>
        <authorList>
            <person name="Copeland A."/>
            <person name="Lucas S."/>
            <person name="Lapidus A."/>
            <person name="Barry K."/>
            <person name="Glavina del Rio T."/>
            <person name="Dalin E."/>
            <person name="Tice H."/>
            <person name="Bruce D."/>
            <person name="Pitluck S."/>
            <person name="Lowry S.R."/>
            <person name="Larimer F."/>
            <person name="Land M.L."/>
            <person name="Hauser L."/>
            <person name="Kyrpides N."/>
            <person name="Ivanova N.N."/>
            <person name="Richardson P."/>
        </authorList>
    </citation>
    <scope>NUCLEOTIDE SEQUENCE [LARGE SCALE GENOMIC DNA]</scope>
    <source>
        <strain evidence="2">MP104C</strain>
    </source>
</reference>
<sequence length="57" mass="6536">MHCPICSGRATGKVGVEQYYCWDCCVEFRIDKEGVRIFDVNEDGSLVDFDPNNELVY</sequence>
<dbReference type="Proteomes" id="UP000008544">
    <property type="component" value="Chromosome"/>
</dbReference>
<keyword evidence="2" id="KW-1185">Reference proteome</keyword>
<dbReference type="EMBL" id="CP000860">
    <property type="protein sequence ID" value="ACA59421.1"/>
    <property type="molecule type" value="Genomic_DNA"/>
</dbReference>
<protein>
    <submittedName>
        <fullName evidence="1">Uncharacterized protein</fullName>
    </submittedName>
</protein>
<proteinExistence type="predicted"/>
<evidence type="ECO:0000313" key="1">
    <source>
        <dbReference type="EMBL" id="ACA59421.1"/>
    </source>
</evidence>
<organism evidence="1 2">
    <name type="scientific">Desulforudis audaxviator (strain MP104C)</name>
    <dbReference type="NCBI Taxonomy" id="477974"/>
    <lineage>
        <taxon>Bacteria</taxon>
        <taxon>Bacillati</taxon>
        <taxon>Bacillota</taxon>
        <taxon>Clostridia</taxon>
        <taxon>Thermoanaerobacterales</taxon>
        <taxon>Candidatus Desulforudaceae</taxon>
        <taxon>Candidatus Desulforudis</taxon>
    </lineage>
</organism>
<gene>
    <name evidence="1" type="ordered locus">Daud_0908</name>
</gene>
<evidence type="ECO:0000313" key="2">
    <source>
        <dbReference type="Proteomes" id="UP000008544"/>
    </source>
</evidence>
<reference evidence="1 2" key="2">
    <citation type="journal article" date="2008" name="Science">
        <title>Environmental genomics reveals a single-species ecosystem deep within Earth.</title>
        <authorList>
            <person name="Chivian D."/>
            <person name="Brodie E.L."/>
            <person name="Alm E.J."/>
            <person name="Culley D.E."/>
            <person name="Dehal P.S."/>
            <person name="Desantis T.Z."/>
            <person name="Gihring T.M."/>
            <person name="Lapidus A."/>
            <person name="Lin L.H."/>
            <person name="Lowry S.R."/>
            <person name="Moser D.P."/>
            <person name="Richardson P.M."/>
            <person name="Southam G."/>
            <person name="Wanger G."/>
            <person name="Pratt L.M."/>
            <person name="Andersen G.L."/>
            <person name="Hazen T.C."/>
            <person name="Brockman F.J."/>
            <person name="Arkin A.P."/>
            <person name="Onstott T.C."/>
        </authorList>
    </citation>
    <scope>NUCLEOTIDE SEQUENCE [LARGE SCALE GENOMIC DNA]</scope>
    <source>
        <strain evidence="1 2">MP104C</strain>
    </source>
</reference>
<dbReference type="HOGENOM" id="CLU_198029_1_0_9"/>
<name>B1I366_DESAP</name>
<dbReference type="STRING" id="477974.Daud_0908"/>
<dbReference type="eggNOG" id="ENOG5032ZSJ">
    <property type="taxonomic scope" value="Bacteria"/>
</dbReference>